<feature type="domain" description="Helicase C-terminal" evidence="9">
    <location>
        <begin position="362"/>
        <end position="521"/>
    </location>
</feature>
<dbReference type="PANTHER" id="PTHR47958">
    <property type="entry name" value="ATP-DEPENDENT RNA HELICASE DBP3"/>
    <property type="match status" value="1"/>
</dbReference>
<dbReference type="InterPro" id="IPR014001">
    <property type="entry name" value="Helicase_ATP-bd"/>
</dbReference>
<feature type="compositionally biased region" description="Basic residues" evidence="7">
    <location>
        <begin position="12"/>
        <end position="25"/>
    </location>
</feature>
<evidence type="ECO:0000256" key="1">
    <source>
        <dbReference type="ARBA" id="ARBA00012552"/>
    </source>
</evidence>
<evidence type="ECO:0000259" key="8">
    <source>
        <dbReference type="PROSITE" id="PS51192"/>
    </source>
</evidence>
<dbReference type="Pfam" id="PF00270">
    <property type="entry name" value="DEAD"/>
    <property type="match status" value="1"/>
</dbReference>
<protein>
    <recommendedName>
        <fullName evidence="1">RNA helicase</fullName>
        <ecNumber evidence="1">3.6.4.13</ecNumber>
    </recommendedName>
</protein>
<dbReference type="InterPro" id="IPR001650">
    <property type="entry name" value="Helicase_C-like"/>
</dbReference>
<name>A0A914PHB0_9BILA</name>
<keyword evidence="6" id="KW-0175">Coiled coil</keyword>
<feature type="domain" description="Helicase ATP-binding" evidence="8">
    <location>
        <begin position="108"/>
        <end position="287"/>
    </location>
</feature>
<dbReference type="GO" id="GO:0003724">
    <property type="term" value="F:RNA helicase activity"/>
    <property type="evidence" value="ECO:0007669"/>
    <property type="project" value="UniProtKB-EC"/>
</dbReference>
<dbReference type="AlphaFoldDB" id="A0A914PHB0"/>
<evidence type="ECO:0000313" key="11">
    <source>
        <dbReference type="WBParaSite" id="PDA_v2.g17698.t1"/>
    </source>
</evidence>
<feature type="compositionally biased region" description="Basic and acidic residues" evidence="7">
    <location>
        <begin position="50"/>
        <end position="60"/>
    </location>
</feature>
<dbReference type="PROSITE" id="PS51194">
    <property type="entry name" value="HELICASE_CTER"/>
    <property type="match status" value="1"/>
</dbReference>
<dbReference type="SUPFAM" id="SSF52540">
    <property type="entry name" value="P-loop containing nucleoside triphosphate hydrolases"/>
    <property type="match status" value="1"/>
</dbReference>
<dbReference type="Proteomes" id="UP000887578">
    <property type="component" value="Unplaced"/>
</dbReference>
<proteinExistence type="predicted"/>
<evidence type="ECO:0000256" key="7">
    <source>
        <dbReference type="SAM" id="MobiDB-lite"/>
    </source>
</evidence>
<evidence type="ECO:0000256" key="2">
    <source>
        <dbReference type="ARBA" id="ARBA00022741"/>
    </source>
</evidence>
<keyword evidence="2" id="KW-0547">Nucleotide-binding</keyword>
<feature type="region of interest" description="Disordered" evidence="7">
    <location>
        <begin position="1"/>
        <end position="60"/>
    </location>
</feature>
<dbReference type="WBParaSite" id="PDA_v2.g17698.t1">
    <property type="protein sequence ID" value="PDA_v2.g17698.t1"/>
    <property type="gene ID" value="PDA_v2.g17698"/>
</dbReference>
<evidence type="ECO:0000256" key="5">
    <source>
        <dbReference type="ARBA" id="ARBA00022840"/>
    </source>
</evidence>
<feature type="compositionally biased region" description="Pro residues" evidence="7">
    <location>
        <begin position="30"/>
        <end position="39"/>
    </location>
</feature>
<dbReference type="Gene3D" id="3.40.50.300">
    <property type="entry name" value="P-loop containing nucleotide triphosphate hydrolases"/>
    <property type="match status" value="2"/>
</dbReference>
<keyword evidence="4" id="KW-0347">Helicase</keyword>
<dbReference type="SMART" id="SM00487">
    <property type="entry name" value="DEXDc"/>
    <property type="match status" value="1"/>
</dbReference>
<feature type="compositionally biased region" description="Low complexity" evidence="7">
    <location>
        <begin position="40"/>
        <end position="49"/>
    </location>
</feature>
<evidence type="ECO:0000259" key="9">
    <source>
        <dbReference type="PROSITE" id="PS51194"/>
    </source>
</evidence>
<dbReference type="GO" id="GO:0005524">
    <property type="term" value="F:ATP binding"/>
    <property type="evidence" value="ECO:0007669"/>
    <property type="project" value="UniProtKB-KW"/>
</dbReference>
<evidence type="ECO:0000313" key="10">
    <source>
        <dbReference type="Proteomes" id="UP000887578"/>
    </source>
</evidence>
<dbReference type="GO" id="GO:0016787">
    <property type="term" value="F:hydrolase activity"/>
    <property type="evidence" value="ECO:0007669"/>
    <property type="project" value="UniProtKB-KW"/>
</dbReference>
<dbReference type="EC" id="3.6.4.13" evidence="1"/>
<dbReference type="InterPro" id="IPR011545">
    <property type="entry name" value="DEAD/DEAH_box_helicase_dom"/>
</dbReference>
<dbReference type="CDD" id="cd00268">
    <property type="entry name" value="DEADc"/>
    <property type="match status" value="1"/>
</dbReference>
<evidence type="ECO:0000256" key="6">
    <source>
        <dbReference type="SAM" id="Coils"/>
    </source>
</evidence>
<sequence>MDSPAAAPEIKNKRKRRRRPKKSKKGNPENNPPSPPPSYPQNNSNSSDPNDPKKDIPLYKDDADVTVVGVKGNRLCENWDEMDFDKRLLANIKKCRFIWPRKVQEAVLPFVVDGYDVQCQSETGTGKTASYLIPLIDNLIKEKQKTGKLQKGVPYCVIIAPTREFIEQIHQEARKFANNTGITVAAAYCGKTPDDLTKSCNILCGCIGRLLHFLKIDNKFLRCLKYVVVDEIDHFFKGNQKVDLLKFFKLLPPVIYADKRQTLFFSPTLQITALKKVEDDENKFLKERAEKERLKKQIAQKQAIEVNGTAAVIVTEKKEKAAEKFILYNHKKSVHITSVLDSNKRITYIIDSLPSEDAKFLHLTKRISNISQSFGGNYPKIIIFVNRIDFADELTKDLTTAGFPADVIHSDLTQKERECALKDFKNGISKSRILVSVHLCGCGVDIPEMDYVINYNIPDWRHNILEAKNTFLQRCGRTGRINNGTAITFYVESEDRKSAFWLREILQNANQEVPDFLKETSGLETFMKELSVK</sequence>
<evidence type="ECO:0000256" key="3">
    <source>
        <dbReference type="ARBA" id="ARBA00022801"/>
    </source>
</evidence>
<dbReference type="PROSITE" id="PS51192">
    <property type="entry name" value="HELICASE_ATP_BIND_1"/>
    <property type="match status" value="1"/>
</dbReference>
<feature type="coiled-coil region" evidence="6">
    <location>
        <begin position="274"/>
        <end position="302"/>
    </location>
</feature>
<dbReference type="CDD" id="cd18787">
    <property type="entry name" value="SF2_C_DEAD"/>
    <property type="match status" value="1"/>
</dbReference>
<dbReference type="InterPro" id="IPR027417">
    <property type="entry name" value="P-loop_NTPase"/>
</dbReference>
<keyword evidence="5" id="KW-0067">ATP-binding</keyword>
<accession>A0A914PHB0</accession>
<reference evidence="11" key="1">
    <citation type="submission" date="2022-11" db="UniProtKB">
        <authorList>
            <consortium name="WormBaseParasite"/>
        </authorList>
    </citation>
    <scope>IDENTIFICATION</scope>
</reference>
<keyword evidence="3" id="KW-0378">Hydrolase</keyword>
<organism evidence="10 11">
    <name type="scientific">Panagrolaimus davidi</name>
    <dbReference type="NCBI Taxonomy" id="227884"/>
    <lineage>
        <taxon>Eukaryota</taxon>
        <taxon>Metazoa</taxon>
        <taxon>Ecdysozoa</taxon>
        <taxon>Nematoda</taxon>
        <taxon>Chromadorea</taxon>
        <taxon>Rhabditida</taxon>
        <taxon>Tylenchina</taxon>
        <taxon>Panagrolaimomorpha</taxon>
        <taxon>Panagrolaimoidea</taxon>
        <taxon>Panagrolaimidae</taxon>
        <taxon>Panagrolaimus</taxon>
    </lineage>
</organism>
<keyword evidence="10" id="KW-1185">Reference proteome</keyword>
<dbReference type="InterPro" id="IPR044742">
    <property type="entry name" value="DEAD/DEAH_RhlB"/>
</dbReference>
<evidence type="ECO:0000256" key="4">
    <source>
        <dbReference type="ARBA" id="ARBA00022806"/>
    </source>
</evidence>
<dbReference type="GO" id="GO:0003676">
    <property type="term" value="F:nucleic acid binding"/>
    <property type="evidence" value="ECO:0007669"/>
    <property type="project" value="InterPro"/>
</dbReference>
<dbReference type="SMART" id="SM00490">
    <property type="entry name" value="HELICc"/>
    <property type="match status" value="1"/>
</dbReference>
<dbReference type="Pfam" id="PF00271">
    <property type="entry name" value="Helicase_C"/>
    <property type="match status" value="1"/>
</dbReference>